<dbReference type="EMBL" id="JFHK01000020">
    <property type="protein sequence ID" value="OAA29172.1"/>
    <property type="molecule type" value="Genomic_DNA"/>
</dbReference>
<evidence type="ECO:0000313" key="3">
    <source>
        <dbReference type="Proteomes" id="UP000077339"/>
    </source>
</evidence>
<name>A0A176JYZ3_9BACT</name>
<keyword evidence="1" id="KW-1133">Transmembrane helix</keyword>
<dbReference type="PROSITE" id="PS51257">
    <property type="entry name" value="PROKAR_LIPOPROTEIN"/>
    <property type="match status" value="1"/>
</dbReference>
<dbReference type="RefSeq" id="WP_068348342.1">
    <property type="nucleotide sequence ID" value="NZ_JFHK01000020.1"/>
</dbReference>
<reference evidence="2 3" key="1">
    <citation type="submission" date="2014-02" db="EMBL/GenBank/DDBJ databases">
        <title>Kosmotoga genome sequencing.</title>
        <authorList>
            <person name="Pollo S.M."/>
            <person name="Charchuk R."/>
            <person name="Nesbo C.L."/>
        </authorList>
    </citation>
    <scope>NUCLEOTIDE SEQUENCE [LARGE SCALE GENOMIC DNA]</scope>
    <source>
        <strain evidence="2 3">S304</strain>
    </source>
</reference>
<proteinExistence type="predicted"/>
<accession>A0A176JYZ3</accession>
<evidence type="ECO:0000256" key="1">
    <source>
        <dbReference type="SAM" id="Phobius"/>
    </source>
</evidence>
<comment type="caution">
    <text evidence="2">The sequence shown here is derived from an EMBL/GenBank/DDBJ whole genome shotgun (WGS) entry which is preliminary data.</text>
</comment>
<dbReference type="STRING" id="1453497.AT15_04055"/>
<gene>
    <name evidence="2" type="ORF">AT15_04055</name>
</gene>
<feature type="transmembrane region" description="Helical" evidence="1">
    <location>
        <begin position="39"/>
        <end position="57"/>
    </location>
</feature>
<dbReference type="PATRIC" id="fig|1453497.3.peg.804"/>
<organism evidence="2 3">
    <name type="scientific">Kosmotoga arenicorallina S304</name>
    <dbReference type="NCBI Taxonomy" id="1453497"/>
    <lineage>
        <taxon>Bacteria</taxon>
        <taxon>Thermotogati</taxon>
        <taxon>Thermotogota</taxon>
        <taxon>Thermotogae</taxon>
        <taxon>Kosmotogales</taxon>
        <taxon>Kosmotogaceae</taxon>
        <taxon>Kosmotoga</taxon>
    </lineage>
</organism>
<protein>
    <recommendedName>
        <fullName evidence="4">Lipoprotein</fullName>
    </recommendedName>
</protein>
<evidence type="ECO:0000313" key="2">
    <source>
        <dbReference type="EMBL" id="OAA29172.1"/>
    </source>
</evidence>
<dbReference type="AlphaFoldDB" id="A0A176JYZ3"/>
<keyword evidence="3" id="KW-1185">Reference proteome</keyword>
<keyword evidence="1" id="KW-0812">Transmembrane</keyword>
<keyword evidence="1" id="KW-0472">Membrane</keyword>
<sequence length="59" mass="6518">MLLKVFSIITLILAVLSSGCGMAIRFRWVGEMDSTPHIILGLITLVFMVILVVLIFLKA</sequence>
<evidence type="ECO:0008006" key="4">
    <source>
        <dbReference type="Google" id="ProtNLM"/>
    </source>
</evidence>
<dbReference type="Proteomes" id="UP000077339">
    <property type="component" value="Unassembled WGS sequence"/>
</dbReference>